<accession>A0ABR2RNS5</accession>
<evidence type="ECO:0000313" key="2">
    <source>
        <dbReference type="EMBL" id="KAK9014424.1"/>
    </source>
</evidence>
<name>A0ABR2RNS5_9ROSI</name>
<proteinExistence type="predicted"/>
<reference evidence="2 3" key="1">
    <citation type="journal article" date="2024" name="G3 (Bethesda)">
        <title>Genome assembly of Hibiscus sabdariffa L. provides insights into metabolisms of medicinal natural products.</title>
        <authorList>
            <person name="Kim T."/>
        </authorList>
    </citation>
    <scope>NUCLEOTIDE SEQUENCE [LARGE SCALE GENOMIC DNA]</scope>
    <source>
        <strain evidence="2">TK-2024</strain>
        <tissue evidence="2">Old leaves</tissue>
    </source>
</reference>
<dbReference type="Proteomes" id="UP001396334">
    <property type="component" value="Unassembled WGS sequence"/>
</dbReference>
<evidence type="ECO:0000256" key="1">
    <source>
        <dbReference type="SAM" id="MobiDB-lite"/>
    </source>
</evidence>
<evidence type="ECO:0000313" key="3">
    <source>
        <dbReference type="Proteomes" id="UP001396334"/>
    </source>
</evidence>
<dbReference type="EMBL" id="JBBPBN010000021">
    <property type="protein sequence ID" value="KAK9014424.1"/>
    <property type="molecule type" value="Genomic_DNA"/>
</dbReference>
<feature type="compositionally biased region" description="Low complexity" evidence="1">
    <location>
        <begin position="87"/>
        <end position="99"/>
    </location>
</feature>
<gene>
    <name evidence="2" type="ORF">V6N11_005582</name>
</gene>
<sequence>MVRGNAGRDAVMGKVLKKLSDIQETDKLHREHLSILSHKLTIVSDGLRTLSDTSYGQIMAVMEQLRQMGEKLEKVSPTPNPTPNPTPTLTMNPSLSPTLKPTLKTPVSVLGGNDSKTGGNGSGNRSGNGSGNGGPNGGNGNSNGGGFLSRVLEEIRKTISED</sequence>
<feature type="region of interest" description="Disordered" evidence="1">
    <location>
        <begin position="69"/>
        <end position="151"/>
    </location>
</feature>
<keyword evidence="3" id="KW-1185">Reference proteome</keyword>
<organism evidence="2 3">
    <name type="scientific">Hibiscus sabdariffa</name>
    <name type="common">roselle</name>
    <dbReference type="NCBI Taxonomy" id="183260"/>
    <lineage>
        <taxon>Eukaryota</taxon>
        <taxon>Viridiplantae</taxon>
        <taxon>Streptophyta</taxon>
        <taxon>Embryophyta</taxon>
        <taxon>Tracheophyta</taxon>
        <taxon>Spermatophyta</taxon>
        <taxon>Magnoliopsida</taxon>
        <taxon>eudicotyledons</taxon>
        <taxon>Gunneridae</taxon>
        <taxon>Pentapetalae</taxon>
        <taxon>rosids</taxon>
        <taxon>malvids</taxon>
        <taxon>Malvales</taxon>
        <taxon>Malvaceae</taxon>
        <taxon>Malvoideae</taxon>
        <taxon>Hibiscus</taxon>
    </lineage>
</organism>
<protein>
    <submittedName>
        <fullName evidence="2">Uncharacterized protein</fullName>
    </submittedName>
</protein>
<comment type="caution">
    <text evidence="2">The sequence shown here is derived from an EMBL/GenBank/DDBJ whole genome shotgun (WGS) entry which is preliminary data.</text>
</comment>
<feature type="compositionally biased region" description="Gly residues" evidence="1">
    <location>
        <begin position="118"/>
        <end position="147"/>
    </location>
</feature>